<reference evidence="2" key="1">
    <citation type="journal article" date="2021" name="PeerJ">
        <title>Extensive microbial diversity within the chicken gut microbiome revealed by metagenomics and culture.</title>
        <authorList>
            <person name="Gilroy R."/>
            <person name="Ravi A."/>
            <person name="Getino M."/>
            <person name="Pursley I."/>
            <person name="Horton D.L."/>
            <person name="Alikhan N.F."/>
            <person name="Baker D."/>
            <person name="Gharbi K."/>
            <person name="Hall N."/>
            <person name="Watson M."/>
            <person name="Adriaenssens E.M."/>
            <person name="Foster-Nyarko E."/>
            <person name="Jarju S."/>
            <person name="Secka A."/>
            <person name="Antonio M."/>
            <person name="Oren A."/>
            <person name="Chaudhuri R.R."/>
            <person name="La Ragione R."/>
            <person name="Hildebrand F."/>
            <person name="Pallen M.J."/>
        </authorList>
    </citation>
    <scope>NUCLEOTIDE SEQUENCE</scope>
    <source>
        <strain evidence="2">ChiHjej12B11-9795</strain>
    </source>
</reference>
<feature type="signal peptide" evidence="1">
    <location>
        <begin position="1"/>
        <end position="19"/>
    </location>
</feature>
<dbReference type="Proteomes" id="UP000823862">
    <property type="component" value="Unassembled WGS sequence"/>
</dbReference>
<proteinExistence type="predicted"/>
<evidence type="ECO:0008006" key="4">
    <source>
        <dbReference type="Google" id="ProtNLM"/>
    </source>
</evidence>
<gene>
    <name evidence="2" type="ORF">H9950_10285</name>
</gene>
<dbReference type="EMBL" id="DWZI01000050">
    <property type="protein sequence ID" value="HJA86556.1"/>
    <property type="molecule type" value="Genomic_DNA"/>
</dbReference>
<reference evidence="2" key="2">
    <citation type="submission" date="2021-04" db="EMBL/GenBank/DDBJ databases">
        <authorList>
            <person name="Gilroy R."/>
        </authorList>
    </citation>
    <scope>NUCLEOTIDE SEQUENCE</scope>
    <source>
        <strain evidence="2">ChiHjej12B11-9795</strain>
    </source>
</reference>
<organism evidence="2 3">
    <name type="scientific">Candidatus Bacteroides avicola</name>
    <dbReference type="NCBI Taxonomy" id="2838468"/>
    <lineage>
        <taxon>Bacteria</taxon>
        <taxon>Pseudomonadati</taxon>
        <taxon>Bacteroidota</taxon>
        <taxon>Bacteroidia</taxon>
        <taxon>Bacteroidales</taxon>
        <taxon>Bacteroidaceae</taxon>
        <taxon>Bacteroides</taxon>
    </lineage>
</organism>
<protein>
    <recommendedName>
        <fullName evidence="4">Macroglobulin domain-containing protein</fullName>
    </recommendedName>
</protein>
<feature type="chain" id="PRO_5038972185" description="Macroglobulin domain-containing protein" evidence="1">
    <location>
        <begin position="20"/>
        <end position="861"/>
    </location>
</feature>
<sequence length="861" mass="98672">MKRLWLVLLFGACALTATARSAEDSLSLRLFQYAQAAQRFGLSLPQEKVSLHFDNTSYYQGDNIWFQCYIVTPERNRPTSLSKTLYVELLNPGGEIVATRILPIRNGRCHGNFSLTQLPFYAGFYEVRAYTKYMLNFGEDCIFSRILPVFEKPETPGDYAQKEIHPYTVYKYPRIRKQPKKGKKLNLKFYPEGGYMVEGLPARIAFEATDAWGNPVDITGKIINSEKDSLFAFASLHEGRGVFSYTPGEKEVRAVVQWEGKTYRFDLPEVQPTGISFGVDNLASADSIGIRLQKHRQMADDMAGLAILCRGQLHRFYLLDLNDGSEPLHFNLSRHDIPVGVAQAVVFNSDGHILADRLFFTGRPDTVCITAQTDRASYLPYDSIGLEICLQDTMGNPLRAPMSVSVRDGKDEVEERHSLLTDLLLMSEIKGYVRHPAWYFEADDELHRRALDHLLMVQGWRRYDWEQQAGVTPFELKNRPEQGIEVHGKVVSMVQSKPKADMDITVLMKRDTLGNDSSQTLFSSLVSDSLGRFRLCTDVKGRWDLILSVTQNGKKKDHRIVLDRVFSPSPKTYPLAEMQIETVQEEVLTPDSLNAIPEELDFDRIIDAYEDSLRQTGQTEKIHRLDEVVVTTKKRDRTHDVYEARRKSVAYYDVASEIDDILDRNKFIGDDIHELLTNMNSNFSKIIAPGGREYLRYKWKQILFVINYERTYLDEMSANRYRLLTLESIKSIYISEDLQTILQYADPKLSPFDILDLYGCAVLIETYPEAEIPARAAKGVRKTHLEGYSQVKEFYQPDYRVLPPQADDYRRTLYWNPEVVPDKDGRARLRFFNNSRCSKPRITIETLTGNGQIGVLQQASR</sequence>
<keyword evidence="1" id="KW-0732">Signal</keyword>
<accession>A0A9D2HXY9</accession>
<evidence type="ECO:0000313" key="3">
    <source>
        <dbReference type="Proteomes" id="UP000823862"/>
    </source>
</evidence>
<dbReference type="AlphaFoldDB" id="A0A9D2HXY9"/>
<evidence type="ECO:0000313" key="2">
    <source>
        <dbReference type="EMBL" id="HJA86556.1"/>
    </source>
</evidence>
<evidence type="ECO:0000256" key="1">
    <source>
        <dbReference type="SAM" id="SignalP"/>
    </source>
</evidence>
<name>A0A9D2HXY9_9BACE</name>
<comment type="caution">
    <text evidence="2">The sequence shown here is derived from an EMBL/GenBank/DDBJ whole genome shotgun (WGS) entry which is preliminary data.</text>
</comment>